<gene>
    <name evidence="1" type="ORF">FC756_18895</name>
</gene>
<sequence length="59" mass="6861">MFNIFPTIIGSLISFLDAVKKVEATYPPYEKFKSTGRFVQRYYTLDNLKYTVAFLVISD</sequence>
<organism evidence="1 2">
    <name type="scientific">Lysinibacillus mangiferihumi</name>
    <dbReference type="NCBI Taxonomy" id="1130819"/>
    <lineage>
        <taxon>Bacteria</taxon>
        <taxon>Bacillati</taxon>
        <taxon>Bacillota</taxon>
        <taxon>Bacilli</taxon>
        <taxon>Bacillales</taxon>
        <taxon>Bacillaceae</taxon>
        <taxon>Lysinibacillus</taxon>
    </lineage>
</organism>
<evidence type="ECO:0000313" key="1">
    <source>
        <dbReference type="EMBL" id="TKI62835.1"/>
    </source>
</evidence>
<keyword evidence="2" id="KW-1185">Reference proteome</keyword>
<comment type="caution">
    <text evidence="1">The sequence shown here is derived from an EMBL/GenBank/DDBJ whole genome shotgun (WGS) entry which is preliminary data.</text>
</comment>
<proteinExistence type="predicted"/>
<dbReference type="Proteomes" id="UP000308744">
    <property type="component" value="Unassembled WGS sequence"/>
</dbReference>
<protein>
    <submittedName>
        <fullName evidence="1">Uncharacterized protein</fullName>
    </submittedName>
</protein>
<reference evidence="1 2" key="1">
    <citation type="submission" date="2019-04" db="EMBL/GenBank/DDBJ databases">
        <title>Lysinibacillus genome sequencing.</title>
        <authorList>
            <person name="Dunlap C."/>
        </authorList>
    </citation>
    <scope>NUCLEOTIDE SEQUENCE [LARGE SCALE GENOMIC DNA]</scope>
    <source>
        <strain evidence="1 2">CCTCC AB 2010389</strain>
    </source>
</reference>
<name>A0A4U2YQE0_9BACI</name>
<dbReference type="AlphaFoldDB" id="A0A4U2YQE0"/>
<dbReference type="EMBL" id="SZPU01000075">
    <property type="protein sequence ID" value="TKI62835.1"/>
    <property type="molecule type" value="Genomic_DNA"/>
</dbReference>
<accession>A0A4U2YQE0</accession>
<evidence type="ECO:0000313" key="2">
    <source>
        <dbReference type="Proteomes" id="UP000308744"/>
    </source>
</evidence>